<dbReference type="PANTHER" id="PTHR10695:SF46">
    <property type="entry name" value="BIFUNCTIONAL COENZYME A SYNTHASE-RELATED"/>
    <property type="match status" value="1"/>
</dbReference>
<name>A0A8S5RYQ8_9CAUD</name>
<dbReference type="CDD" id="cd02022">
    <property type="entry name" value="DPCK"/>
    <property type="match status" value="1"/>
</dbReference>
<organism evidence="3">
    <name type="scientific">Myoviridae sp. ctNQV2</name>
    <dbReference type="NCBI Taxonomy" id="2827683"/>
    <lineage>
        <taxon>Viruses</taxon>
        <taxon>Duplodnaviria</taxon>
        <taxon>Heunggongvirae</taxon>
        <taxon>Uroviricota</taxon>
        <taxon>Caudoviricetes</taxon>
    </lineage>
</organism>
<keyword evidence="1" id="KW-0547">Nucleotide-binding</keyword>
<evidence type="ECO:0000313" key="3">
    <source>
        <dbReference type="EMBL" id="DAF43651.1"/>
    </source>
</evidence>
<evidence type="ECO:0000256" key="2">
    <source>
        <dbReference type="ARBA" id="ARBA00022840"/>
    </source>
</evidence>
<sequence>MILGITGYIGSGKSYVSNLFRKNNIPVYDTDSKAKEILNTNHQLKQELIDLLGNSIYKDGELNKKQLAFYLFSDQGYTDKINATIHPYVTEDFKKWSKKELVTHKIVAVESAILVDSELVNCVDKIVFVEAPVELCIERATKRDNTNKIDIINRINKQPSHSDIVKFSNYVICNDGKKDNDIEIQVKNIIDNIF</sequence>
<proteinExistence type="inferred from homology"/>
<dbReference type="PROSITE" id="PS51219">
    <property type="entry name" value="DPCK"/>
    <property type="match status" value="1"/>
</dbReference>
<keyword evidence="2" id="KW-0067">ATP-binding</keyword>
<reference evidence="3" key="1">
    <citation type="journal article" date="2021" name="Proc. Natl. Acad. Sci. U.S.A.">
        <title>A Catalog of Tens of Thousands of Viruses from Human Metagenomes Reveals Hidden Associations with Chronic Diseases.</title>
        <authorList>
            <person name="Tisza M.J."/>
            <person name="Buck C.B."/>
        </authorList>
    </citation>
    <scope>NUCLEOTIDE SEQUENCE</scope>
    <source>
        <strain evidence="3">CtNQV2</strain>
    </source>
</reference>
<accession>A0A8S5RYQ8</accession>
<dbReference type="EMBL" id="BK032510">
    <property type="protein sequence ID" value="DAF43651.1"/>
    <property type="molecule type" value="Genomic_DNA"/>
</dbReference>
<dbReference type="GO" id="GO:0015937">
    <property type="term" value="P:coenzyme A biosynthetic process"/>
    <property type="evidence" value="ECO:0007669"/>
    <property type="project" value="InterPro"/>
</dbReference>
<dbReference type="NCBIfam" id="TIGR00152">
    <property type="entry name" value="dephospho-CoA kinase"/>
    <property type="match status" value="1"/>
</dbReference>
<dbReference type="GO" id="GO:0005524">
    <property type="term" value="F:ATP binding"/>
    <property type="evidence" value="ECO:0007669"/>
    <property type="project" value="UniProtKB-KW"/>
</dbReference>
<dbReference type="InterPro" id="IPR027417">
    <property type="entry name" value="P-loop_NTPase"/>
</dbReference>
<dbReference type="HAMAP" id="MF_00376">
    <property type="entry name" value="Dephospho_CoA_kinase"/>
    <property type="match status" value="1"/>
</dbReference>
<dbReference type="InterPro" id="IPR001977">
    <property type="entry name" value="Depp_CoAkinase"/>
</dbReference>
<dbReference type="Pfam" id="PF01121">
    <property type="entry name" value="CoaE"/>
    <property type="match status" value="1"/>
</dbReference>
<dbReference type="PANTHER" id="PTHR10695">
    <property type="entry name" value="DEPHOSPHO-COA KINASE-RELATED"/>
    <property type="match status" value="1"/>
</dbReference>
<dbReference type="GO" id="GO:0004140">
    <property type="term" value="F:dephospho-CoA kinase activity"/>
    <property type="evidence" value="ECO:0007669"/>
    <property type="project" value="InterPro"/>
</dbReference>
<evidence type="ECO:0000256" key="1">
    <source>
        <dbReference type="ARBA" id="ARBA00022741"/>
    </source>
</evidence>
<dbReference type="SUPFAM" id="SSF52540">
    <property type="entry name" value="P-loop containing nucleoside triphosphate hydrolases"/>
    <property type="match status" value="1"/>
</dbReference>
<protein>
    <submittedName>
        <fullName evidence="3">DPCK protein</fullName>
    </submittedName>
</protein>
<dbReference type="Gene3D" id="3.40.50.300">
    <property type="entry name" value="P-loop containing nucleotide triphosphate hydrolases"/>
    <property type="match status" value="1"/>
</dbReference>